<organism evidence="3 4">
    <name type="scientific">Nocardia farcinica</name>
    <dbReference type="NCBI Taxonomy" id="37329"/>
    <lineage>
        <taxon>Bacteria</taxon>
        <taxon>Bacillati</taxon>
        <taxon>Actinomycetota</taxon>
        <taxon>Actinomycetes</taxon>
        <taxon>Mycobacteriales</taxon>
        <taxon>Nocardiaceae</taxon>
        <taxon>Nocardia</taxon>
    </lineage>
</organism>
<evidence type="ECO:0000259" key="1">
    <source>
        <dbReference type="PROSITE" id="PS50943"/>
    </source>
</evidence>
<keyword evidence="3" id="KW-0614">Plasmid</keyword>
<evidence type="ECO:0000313" key="3">
    <source>
        <dbReference type="EMBL" id="CRY84503.1"/>
    </source>
</evidence>
<dbReference type="InterPro" id="IPR010982">
    <property type="entry name" value="Lambda_DNA-bd_dom_sf"/>
</dbReference>
<dbReference type="Proteomes" id="UP000057820">
    <property type="component" value="Plasmid 2"/>
</dbReference>
<dbReference type="KEGG" id="nfr:ERS450000_05897"/>
<geneLocation type="plasmid" evidence="2">
    <name>2</name>
</geneLocation>
<proteinExistence type="predicted"/>
<dbReference type="EMBL" id="LN868939">
    <property type="protein sequence ID" value="CRY84184.1"/>
    <property type="molecule type" value="Genomic_DNA"/>
</dbReference>
<gene>
    <name evidence="2" type="ORF">ERS450000_05897</name>
    <name evidence="3" type="ORF">ERS450000_06045</name>
</gene>
<reference evidence="3" key="2">
    <citation type="submission" date="2015-03" db="EMBL/GenBank/DDBJ databases">
        <authorList>
            <person name="Informatics Pathogen"/>
        </authorList>
    </citation>
    <scope>NUCLEOTIDE SEQUENCE</scope>
    <source>
        <strain evidence="3">NCTC11134</strain>
        <plasmid evidence="2">2</plasmid>
        <plasmid evidence="3">3</plasmid>
    </source>
</reference>
<accession>A0A0H5PAP5</accession>
<reference evidence="4" key="1">
    <citation type="submission" date="2015-03" db="EMBL/GenBank/DDBJ databases">
        <authorList>
            <consortium name="Pathogen Informatics"/>
        </authorList>
    </citation>
    <scope>NUCLEOTIDE SEQUENCE [LARGE SCALE GENOMIC DNA]</scope>
    <source>
        <strain evidence="4">NCTC11134</strain>
        <plasmid evidence="4">2</plasmid>
        <plasmid evidence="4">3</plasmid>
    </source>
</reference>
<dbReference type="CDD" id="cd00093">
    <property type="entry name" value="HTH_XRE"/>
    <property type="match status" value="1"/>
</dbReference>
<sequence length="81" mass="8994">MITERREAAGLTQREVWTAAGMPKNSYVRLEWNESEWRINALDRVCQVLGVSIVDVLREAIDLADRDNPGGGPWLAALGGE</sequence>
<dbReference type="RefSeq" id="WP_060594908.1">
    <property type="nucleotide sequence ID" value="NZ_CP031418.1"/>
</dbReference>
<evidence type="ECO:0000313" key="2">
    <source>
        <dbReference type="EMBL" id="CRY84184.1"/>
    </source>
</evidence>
<dbReference type="Pfam" id="PF13560">
    <property type="entry name" value="HTH_31"/>
    <property type="match status" value="1"/>
</dbReference>
<dbReference type="Gene3D" id="1.10.260.40">
    <property type="entry name" value="lambda repressor-like DNA-binding domains"/>
    <property type="match status" value="1"/>
</dbReference>
<dbReference type="AlphaFoldDB" id="A0A0H5PAP5"/>
<dbReference type="EMBL" id="LN868940">
    <property type="protein sequence ID" value="CRY84503.1"/>
    <property type="molecule type" value="Genomic_DNA"/>
</dbReference>
<dbReference type="GO" id="GO:0003677">
    <property type="term" value="F:DNA binding"/>
    <property type="evidence" value="ECO:0007669"/>
    <property type="project" value="InterPro"/>
</dbReference>
<dbReference type="Proteomes" id="UP000057820">
    <property type="component" value="Plasmid 3"/>
</dbReference>
<evidence type="ECO:0000313" key="4">
    <source>
        <dbReference type="Proteomes" id="UP000057820"/>
    </source>
</evidence>
<feature type="domain" description="HTH cro/C1-type" evidence="1">
    <location>
        <begin position="2"/>
        <end position="56"/>
    </location>
</feature>
<dbReference type="SUPFAM" id="SSF47413">
    <property type="entry name" value="lambda repressor-like DNA-binding domains"/>
    <property type="match status" value="1"/>
</dbReference>
<protein>
    <recommendedName>
        <fullName evidence="1">HTH cro/C1-type domain-containing protein</fullName>
    </recommendedName>
</protein>
<dbReference type="InterPro" id="IPR001387">
    <property type="entry name" value="Cro/C1-type_HTH"/>
</dbReference>
<dbReference type="PROSITE" id="PS50943">
    <property type="entry name" value="HTH_CROC1"/>
    <property type="match status" value="1"/>
</dbReference>
<name>A0A0H5PAP5_NOCFR</name>
<geneLocation type="plasmid" evidence="3">
    <name>3</name>
</geneLocation>
<dbReference type="SMART" id="SM00530">
    <property type="entry name" value="HTH_XRE"/>
    <property type="match status" value="1"/>
</dbReference>
<dbReference type="KEGG" id="nfr:ERS450000_06045"/>